<accession>A0A2M3ZLL5</accession>
<protein>
    <submittedName>
        <fullName evidence="1">Uncharacterized protein</fullName>
    </submittedName>
</protein>
<dbReference type="AlphaFoldDB" id="A0A2M3ZLL5"/>
<evidence type="ECO:0000313" key="1">
    <source>
        <dbReference type="EMBL" id="MBW29426.1"/>
    </source>
</evidence>
<sequence length="99" mass="11369">MLYPLLSATVQRALCAPFFLLPYVSRFLFLSRPVATLRWNEFNLMFPVWLFSPTLWQFVYCPLFPPACRSVLLSSSFREGTVNRNTRTATTATTTLLIA</sequence>
<dbReference type="EMBL" id="GGFM01008675">
    <property type="protein sequence ID" value="MBW29426.1"/>
    <property type="molecule type" value="Transcribed_RNA"/>
</dbReference>
<name>A0A2M3ZLL5_9DIPT</name>
<proteinExistence type="predicted"/>
<organism evidence="1">
    <name type="scientific">Anopheles braziliensis</name>
    <dbReference type="NCBI Taxonomy" id="58242"/>
    <lineage>
        <taxon>Eukaryota</taxon>
        <taxon>Metazoa</taxon>
        <taxon>Ecdysozoa</taxon>
        <taxon>Arthropoda</taxon>
        <taxon>Hexapoda</taxon>
        <taxon>Insecta</taxon>
        <taxon>Pterygota</taxon>
        <taxon>Neoptera</taxon>
        <taxon>Endopterygota</taxon>
        <taxon>Diptera</taxon>
        <taxon>Nematocera</taxon>
        <taxon>Culicoidea</taxon>
        <taxon>Culicidae</taxon>
        <taxon>Anophelinae</taxon>
        <taxon>Anopheles</taxon>
    </lineage>
</organism>
<reference evidence="1" key="1">
    <citation type="submission" date="2018-01" db="EMBL/GenBank/DDBJ databases">
        <title>An insight into the sialome of Amazonian anophelines.</title>
        <authorList>
            <person name="Ribeiro J.M."/>
            <person name="Scarpassa V."/>
            <person name="Calvo E."/>
        </authorList>
    </citation>
    <scope>NUCLEOTIDE SEQUENCE</scope>
    <source>
        <tissue evidence="1">Salivary glands</tissue>
    </source>
</reference>